<proteinExistence type="predicted"/>
<dbReference type="SMART" id="SM00320">
    <property type="entry name" value="WD40"/>
    <property type="match status" value="5"/>
</dbReference>
<name>A0AAD2D0M7_EUPCR</name>
<dbReference type="PANTHER" id="PTHR45589">
    <property type="entry name" value="WD REPEAT DOMAIN 62, ISOFORM G"/>
    <property type="match status" value="1"/>
</dbReference>
<dbReference type="Gene3D" id="2.130.10.10">
    <property type="entry name" value="YVTN repeat-like/Quinoprotein amine dehydrogenase"/>
    <property type="match status" value="2"/>
</dbReference>
<dbReference type="SUPFAM" id="SSF50978">
    <property type="entry name" value="WD40 repeat-like"/>
    <property type="match status" value="1"/>
</dbReference>
<dbReference type="InterPro" id="IPR015943">
    <property type="entry name" value="WD40/YVTN_repeat-like_dom_sf"/>
</dbReference>
<keyword evidence="3" id="KW-1185">Reference proteome</keyword>
<feature type="compositionally biased region" description="Basic and acidic residues" evidence="1">
    <location>
        <begin position="924"/>
        <end position="945"/>
    </location>
</feature>
<dbReference type="Pfam" id="PF00400">
    <property type="entry name" value="WD40"/>
    <property type="match status" value="1"/>
</dbReference>
<dbReference type="InterPro" id="IPR036322">
    <property type="entry name" value="WD40_repeat_dom_sf"/>
</dbReference>
<feature type="region of interest" description="Disordered" evidence="1">
    <location>
        <begin position="724"/>
        <end position="762"/>
    </location>
</feature>
<dbReference type="InterPro" id="IPR001680">
    <property type="entry name" value="WD40_rpt"/>
</dbReference>
<dbReference type="Proteomes" id="UP001295684">
    <property type="component" value="Unassembled WGS sequence"/>
</dbReference>
<gene>
    <name evidence="2" type="ORF">ECRASSUSDP1_LOCUS17394</name>
</gene>
<reference evidence="2" key="1">
    <citation type="submission" date="2023-07" db="EMBL/GenBank/DDBJ databases">
        <authorList>
            <consortium name="AG Swart"/>
            <person name="Singh M."/>
            <person name="Singh A."/>
            <person name="Seah K."/>
            <person name="Emmerich C."/>
        </authorList>
    </citation>
    <scope>NUCLEOTIDE SEQUENCE</scope>
    <source>
        <strain evidence="2">DP1</strain>
    </source>
</reference>
<accession>A0AAD2D0M7</accession>
<comment type="caution">
    <text evidence="2">The sequence shown here is derived from an EMBL/GenBank/DDBJ whole genome shotgun (WGS) entry which is preliminary data.</text>
</comment>
<feature type="region of interest" description="Disordered" evidence="1">
    <location>
        <begin position="863"/>
        <end position="963"/>
    </location>
</feature>
<feature type="compositionally biased region" description="Basic and acidic residues" evidence="1">
    <location>
        <begin position="734"/>
        <end position="754"/>
    </location>
</feature>
<dbReference type="EMBL" id="CAMPGE010017555">
    <property type="protein sequence ID" value="CAI2376025.1"/>
    <property type="molecule type" value="Genomic_DNA"/>
</dbReference>
<evidence type="ECO:0000256" key="1">
    <source>
        <dbReference type="SAM" id="MobiDB-lite"/>
    </source>
</evidence>
<dbReference type="PANTHER" id="PTHR45589:SF1">
    <property type="entry name" value="WD REPEAT DOMAIN 62, ISOFORM G"/>
    <property type="match status" value="1"/>
</dbReference>
<dbReference type="InterPro" id="IPR052779">
    <property type="entry name" value="WDR62"/>
</dbReference>
<dbReference type="SUPFAM" id="SSF50998">
    <property type="entry name" value="Quinoprotein alcohol dehydrogenase-like"/>
    <property type="match status" value="1"/>
</dbReference>
<protein>
    <submittedName>
        <fullName evidence="2">Uncharacterized protein</fullName>
    </submittedName>
</protein>
<evidence type="ECO:0000313" key="2">
    <source>
        <dbReference type="EMBL" id="CAI2376025.1"/>
    </source>
</evidence>
<organism evidence="2 3">
    <name type="scientific">Euplotes crassus</name>
    <dbReference type="NCBI Taxonomy" id="5936"/>
    <lineage>
        <taxon>Eukaryota</taxon>
        <taxon>Sar</taxon>
        <taxon>Alveolata</taxon>
        <taxon>Ciliophora</taxon>
        <taxon>Intramacronucleata</taxon>
        <taxon>Spirotrichea</taxon>
        <taxon>Hypotrichia</taxon>
        <taxon>Euplotida</taxon>
        <taxon>Euplotidae</taxon>
        <taxon>Moneuplotes</taxon>
    </lineage>
</organism>
<sequence length="1079" mass="121785">MEKRDSRNKSSTSVGVNLVHIQGFTFAKPNLYQFSPITGEFIYGIGSNIVVYDPEEKKQKEYLKNSKGLPFSCFAFSQDGEDLYTGEYMAKEACIRHFKVSKAGEITPSTGTIKTKFRTIDGIRINEKKNFLAVYGTIKNSEKRDIKKIEIFDLAKRSPIGSHTISYKIRNIVFVRGILYVLSKDTVYEITTKFKARPRIKKSLSGKGRVAMDMVDHGLKLLVILDNCELLVLNTAKKEPDVTLELPLGDVTPVSIEKLGDSLIIGCTNGAVFYSKYEKIQEPLKLPNPPFLGENSTETPEVLEYPDTRVVKAFNNKIAVLFSDKTMVWYEISENGEVSILHIIKSHFGGVYSIDCYPATASSYQFAFLTGSVDRTLRRWVANIDPIDLSCQINEDKVGLLCDNFDHLKSKTDQDEEAELGRIRTIAMSKDKDLPHVICGDSEGYMWIFDALKLSLNNIYDVHDSEILGIEFTNIEDFKDKRYQKVVTCSKDKLVKVFDAQQSYEEIKSFDYHKSAVVGVKIMDDPRSSELRIISADAKGTIQTVSVDEELEFSVNEELIIPEEKIYSMASNESSIIIGTDKKLQAGTCREDNTIVLSKDIAPKSSTPKEYIKLETDDVSLYLIACSKKKRDISFIQLKTGTVVHTVSCGEVVTGIKYSPDYKFLITSTSTGCIYIWNVPSSIQNEIKFKIGQRSLRITEAPIPGDALKSEELKEAVDPDFNLADVGGSNISHNPHEKDRKEWGNSHSKNETEPRGSMPDWARSTVNVMDNQEEQQIEDTFTMRTKDNDPFAKLKQTVTDDEEDNSEEEKTIQIQEEYMIPVDPSETQSDTDNAFNFEKAVNPKRKTSVKDLISRPSRIGDTLRNSVYERDQKRQSVAPNIYTSTVLSPEKPLLGKPPTPNIIKEDKEEDDQSSSMMSKKSSRKYQETKAKKLEMTKKNKKESRNRNPNYVRSHTHNEEDRSKGTFKAYAEDASGDDSPVIQRNSVLKASRMALTKSSKGTKLDEYTITTKRNMEGLIQENLRSAFQSIQAATDQFNLAAENGDEVSQETKDLMLILSTSISGLQFASYNALCHQKDKY</sequence>
<dbReference type="InterPro" id="IPR011047">
    <property type="entry name" value="Quinoprotein_ADH-like_sf"/>
</dbReference>
<evidence type="ECO:0000313" key="3">
    <source>
        <dbReference type="Proteomes" id="UP001295684"/>
    </source>
</evidence>
<feature type="compositionally biased region" description="Polar residues" evidence="1">
    <location>
        <begin position="875"/>
        <end position="887"/>
    </location>
</feature>
<dbReference type="AlphaFoldDB" id="A0AAD2D0M7"/>